<dbReference type="RefSeq" id="WP_409590103.1">
    <property type="nucleotide sequence ID" value="NZ_CAKMTZ010000116.1"/>
</dbReference>
<sequence>MASTIGANGLSIVHKGSGGEATASVPDVCLTTVGKATKEIPYGNNAKSSDLIDGSTSVTADGGNSIALQGSKFSTSTGDEGGDKKGVSSGTINGEAQFVTSSPNVLIEGRGVARQSDQMTMNNGNTMCFGVQNPSVTVEEDLEETFIMDVCVRHPNGQRLVNAPFKLCDEQGSTVYEATLDEKGRSDADPLKGGKVKLLVEESQAPFVVTPVRRENPRHVDSQSDEDFFNIASKGQRGFWQPTRIETVGTAWGSIGQTLSSDRYFQDMVSAEVIQHFTHYHPDTTFDVSKTCEALIGNLDQPLPHTTESLLAYALPQVLEEGELLSVLLRLAPHETTDRMLAYMRARGKGNPQAYLADYNWQAAEKSINSELDALLNKLKSRLTFLRDEASKLQYAYLSDEIFDKHIETLSAYMKQLPELTAGVFSKMQTKASELLANTDNVKVIKAADDLHSIESESMEAVVNTTQTIDTVEPFMNEVAGVIDNVIPIYPVRYGYANFFDEVMPAQVPPSMTEMSSATGLKDTGGYLLRLLREGWLYIKEESEEDTAPFHIFKYAQTQTATGVIEKFEKYHFTNEENAQGGLTLDTSSGATFYPFAFVTPKAKKISIVYSEHEWSAAIIDNMNGDEALRKKAMQQVDLTAPQTEFSQAATQDSLSALVEDYRHRDEKWLALQSKSQANPMGLDVFTTENNHYLSSLGIVETMQKSHSEKKDGTLVALFDPVGRQSDIAFILSMLFGIEQSDQASEMYPKTIGEFILQLNHGSSGDAQIQAAINENIDVAALTAFYEQSREKSEALSALRVEYLDLFSAFAYRDLADGAIGSLDGYLALFFDSQSAAEPFKELQKLNAIMSAMFGSLGATKEGHNAVVSMINAAYEEGANNTYLTFEEKLKLILLQCQSSVDWGELATELAENTPSVFQFLWSWTAAVAKYGQSHVVNSALHLKPVAYSGLLNFIPVFFEKGFGIKELDGTVRVTLDELGRILAKNIDSNGKNHVPMLKAHSALPFARKLITWGEREKAVTLSDWENVAKKSPLPTLTMPNYSHRYVNYEAETTQALLGKTLDGALSMLSLRANIDVLMQLTQINGFEQADPTTPHNWVAPTQTLSTAVATISAAIVDRAGAQRAQLLLANKALNSRYFYSAVRMGLPSLLAAATKGGAKLASAKIDTKLEQMKAANYATGLTRLIAASNLALLVSSTAEAVDAYDSGNRGLMYANINRMISYSMFAAGPILTMRSISSATIQSGYFALIGFALLLVAEGMKVKYSKSALENLLFRCFWGKSEKYSFWDFEAEGDFDIPKRLESVKSVYKEEAFQLALQVEQQEFMNLLLCPELKVWIKEELSPTRKIYGYRMRLPGFTPGESNVIGAVCSTRQRPVDIMQPINKMLRYHAAENKSATQVFQKALNGAVHSDDFFKRELIDGTFHLNFEVEMESGDGEVLNVHWYYQQSPEVVVPKRMLTSKGVLEKTYYGMVDDKPSSIEQDEK</sequence>
<keyword evidence="1" id="KW-0175">Coiled coil</keyword>
<accession>A0AAU9QX38</accession>
<dbReference type="Proteomes" id="UP001295462">
    <property type="component" value="Unassembled WGS sequence"/>
</dbReference>
<evidence type="ECO:0000259" key="3">
    <source>
        <dbReference type="Pfam" id="PF20249"/>
    </source>
</evidence>
<feature type="coiled-coil region" evidence="1">
    <location>
        <begin position="369"/>
        <end position="396"/>
    </location>
</feature>
<dbReference type="Pfam" id="PF20249">
    <property type="entry name" value="VasX_N"/>
    <property type="match status" value="1"/>
</dbReference>
<evidence type="ECO:0000256" key="1">
    <source>
        <dbReference type="SAM" id="Coils"/>
    </source>
</evidence>
<protein>
    <recommendedName>
        <fullName evidence="3">Toxin VasX N-terminal region domain-containing protein</fullName>
    </recommendedName>
</protein>
<feature type="compositionally biased region" description="Polar residues" evidence="2">
    <location>
        <begin position="66"/>
        <end position="78"/>
    </location>
</feature>
<proteinExistence type="predicted"/>
<reference evidence="4" key="1">
    <citation type="submission" date="2022-01" db="EMBL/GenBank/DDBJ databases">
        <authorList>
            <person name="Lagorce A."/>
        </authorList>
    </citation>
    <scope>NUCLEOTIDE SEQUENCE</scope>
    <source>
        <strain evidence="4">Th15_F1_A12</strain>
    </source>
</reference>
<comment type="caution">
    <text evidence="4">The sequence shown here is derived from an EMBL/GenBank/DDBJ whole genome shotgun (WGS) entry which is preliminary data.</text>
</comment>
<dbReference type="InterPro" id="IPR046864">
    <property type="entry name" value="VasX_N"/>
</dbReference>
<dbReference type="EMBL" id="CAKMUD010000115">
    <property type="protein sequence ID" value="CAH1602490.1"/>
    <property type="molecule type" value="Genomic_DNA"/>
</dbReference>
<name>A0AAU9QX38_9VIBR</name>
<organism evidence="4 5">
    <name type="scientific">Vibrio jasicida</name>
    <dbReference type="NCBI Taxonomy" id="766224"/>
    <lineage>
        <taxon>Bacteria</taxon>
        <taxon>Pseudomonadati</taxon>
        <taxon>Pseudomonadota</taxon>
        <taxon>Gammaproteobacteria</taxon>
        <taxon>Vibrionales</taxon>
        <taxon>Vibrionaceae</taxon>
        <taxon>Vibrio</taxon>
    </lineage>
</organism>
<dbReference type="Pfam" id="PF13665">
    <property type="entry name" value="Tox-PAAR-like"/>
    <property type="match status" value="1"/>
</dbReference>
<evidence type="ECO:0000256" key="2">
    <source>
        <dbReference type="SAM" id="MobiDB-lite"/>
    </source>
</evidence>
<feature type="region of interest" description="Disordered" evidence="2">
    <location>
        <begin position="63"/>
        <end position="92"/>
    </location>
</feature>
<feature type="domain" description="Toxin VasX N-terminal region" evidence="3">
    <location>
        <begin position="485"/>
        <end position="644"/>
    </location>
</feature>
<dbReference type="CDD" id="cd14740">
    <property type="entry name" value="PAAR_4"/>
    <property type="match status" value="1"/>
</dbReference>
<evidence type="ECO:0000313" key="5">
    <source>
        <dbReference type="Proteomes" id="UP001295462"/>
    </source>
</evidence>
<dbReference type="CDD" id="cd20706">
    <property type="entry name" value="MIX_II"/>
    <property type="match status" value="1"/>
</dbReference>
<evidence type="ECO:0000313" key="4">
    <source>
        <dbReference type="EMBL" id="CAH1602490.1"/>
    </source>
</evidence>
<gene>
    <name evidence="4" type="ORF">THF1A12_590011</name>
</gene>